<protein>
    <recommendedName>
        <fullName evidence="3">NusG-like N-terminal domain-containing protein</fullName>
    </recommendedName>
</protein>
<proteinExistence type="predicted"/>
<sequence>MIDAASTTIRNIESGTTGMKTIEQGNGQAARRWCILRTAGARTLLLQEALASAGIEAWTPRLVVTRRRARTRVPYEVAQPIAPTFVFVRAVHKPELIRALSLGVNPYPAFSFFRHEGRIPEIADGEIAGLRVEEERHRIVRLKKQPHSVKRGQHIRLQQGPYSGLSGVVTDERGRFVAIDLGGSMRVRVASWLLNSNDVDDAQPFTGAAA</sequence>
<dbReference type="EMBL" id="VTOU01000004">
    <property type="protein sequence ID" value="TZG24880.1"/>
    <property type="molecule type" value="Genomic_DNA"/>
</dbReference>
<reference evidence="1 2" key="1">
    <citation type="submission" date="2019-08" db="EMBL/GenBank/DDBJ databases">
        <authorList>
            <person name="Wang G."/>
            <person name="Xu Z."/>
        </authorList>
    </citation>
    <scope>NUCLEOTIDE SEQUENCE [LARGE SCALE GENOMIC DNA]</scope>
    <source>
        <strain evidence="1 2">ZX</strain>
    </source>
</reference>
<evidence type="ECO:0008006" key="3">
    <source>
        <dbReference type="Google" id="ProtNLM"/>
    </source>
</evidence>
<dbReference type="RefSeq" id="WP_149523419.1">
    <property type="nucleotide sequence ID" value="NZ_VTOU01000004.1"/>
</dbReference>
<dbReference type="InterPro" id="IPR036735">
    <property type="entry name" value="NGN_dom_sf"/>
</dbReference>
<dbReference type="Gene3D" id="3.30.70.940">
    <property type="entry name" value="NusG, N-terminal domain"/>
    <property type="match status" value="1"/>
</dbReference>
<organism evidence="1 2">
    <name type="scientific">Sphingomonas montanisoli</name>
    <dbReference type="NCBI Taxonomy" id="2606412"/>
    <lineage>
        <taxon>Bacteria</taxon>
        <taxon>Pseudomonadati</taxon>
        <taxon>Pseudomonadota</taxon>
        <taxon>Alphaproteobacteria</taxon>
        <taxon>Sphingomonadales</taxon>
        <taxon>Sphingomonadaceae</taxon>
        <taxon>Sphingomonas</taxon>
    </lineage>
</organism>
<dbReference type="Proteomes" id="UP000322077">
    <property type="component" value="Unassembled WGS sequence"/>
</dbReference>
<dbReference type="SUPFAM" id="SSF82679">
    <property type="entry name" value="N-utilization substance G protein NusG, N-terminal domain"/>
    <property type="match status" value="1"/>
</dbReference>
<dbReference type="GO" id="GO:0006354">
    <property type="term" value="P:DNA-templated transcription elongation"/>
    <property type="evidence" value="ECO:0007669"/>
    <property type="project" value="InterPro"/>
</dbReference>
<keyword evidence="2" id="KW-1185">Reference proteome</keyword>
<accession>A0A5D9C1F9</accession>
<dbReference type="AlphaFoldDB" id="A0A5D9C1F9"/>
<evidence type="ECO:0000313" key="2">
    <source>
        <dbReference type="Proteomes" id="UP000322077"/>
    </source>
</evidence>
<name>A0A5D9C1F9_9SPHN</name>
<comment type="caution">
    <text evidence="1">The sequence shown here is derived from an EMBL/GenBank/DDBJ whole genome shotgun (WGS) entry which is preliminary data.</text>
</comment>
<evidence type="ECO:0000313" key="1">
    <source>
        <dbReference type="EMBL" id="TZG24880.1"/>
    </source>
</evidence>
<gene>
    <name evidence="1" type="ORF">FYJ91_16495</name>
</gene>